<protein>
    <recommendedName>
        <fullName evidence="3">AB hydrolase-1 domain-containing protein</fullName>
    </recommendedName>
</protein>
<dbReference type="AlphaFoldDB" id="A0A2G8SHG9"/>
<evidence type="ECO:0000313" key="1">
    <source>
        <dbReference type="EMBL" id="PIL33209.1"/>
    </source>
</evidence>
<evidence type="ECO:0008006" key="3">
    <source>
        <dbReference type="Google" id="ProtNLM"/>
    </source>
</evidence>
<dbReference type="Proteomes" id="UP000230002">
    <property type="component" value="Unassembled WGS sequence"/>
</dbReference>
<keyword evidence="2" id="KW-1185">Reference proteome</keyword>
<evidence type="ECO:0000313" key="2">
    <source>
        <dbReference type="Proteomes" id="UP000230002"/>
    </source>
</evidence>
<dbReference type="OrthoDB" id="5311491at2759"/>
<accession>A0A2G8SHG9</accession>
<dbReference type="SUPFAM" id="SSF53474">
    <property type="entry name" value="alpha/beta-Hydrolases"/>
    <property type="match status" value="1"/>
</dbReference>
<sequence>MATYHDDIHVYYLVDLVKNERIPPARGKTGGIVLAGWSLGATWIIALLAHVAEFPVGDVRLGEYVRRLVLYDPSYLCFGYPYPTGTYHPLHDLASPVEERLDKFGVWVSSYFTHGDLLASGLKALADRNAAEDPPPTVATMSAEDLAESTSSAGAPGGCEDLFAQTCFAHGVYESLRKQAFFLRDVPAGGDDWRSVELRYIWCDRSIWEMPGESPFHGRSLIFQSA</sequence>
<comment type="caution">
    <text evidence="1">The sequence shown here is derived from an EMBL/GenBank/DDBJ whole genome shotgun (WGS) entry which is preliminary data.</text>
</comment>
<name>A0A2G8SHG9_9APHY</name>
<dbReference type="InterPro" id="IPR029058">
    <property type="entry name" value="AB_hydrolase_fold"/>
</dbReference>
<dbReference type="EMBL" id="AYKW01000008">
    <property type="protein sequence ID" value="PIL33209.1"/>
    <property type="molecule type" value="Genomic_DNA"/>
</dbReference>
<organism evidence="1 2">
    <name type="scientific">Ganoderma sinense ZZ0214-1</name>
    <dbReference type="NCBI Taxonomy" id="1077348"/>
    <lineage>
        <taxon>Eukaryota</taxon>
        <taxon>Fungi</taxon>
        <taxon>Dikarya</taxon>
        <taxon>Basidiomycota</taxon>
        <taxon>Agaricomycotina</taxon>
        <taxon>Agaricomycetes</taxon>
        <taxon>Polyporales</taxon>
        <taxon>Polyporaceae</taxon>
        <taxon>Ganoderma</taxon>
    </lineage>
</organism>
<proteinExistence type="predicted"/>
<gene>
    <name evidence="1" type="ORF">GSI_04659</name>
</gene>
<dbReference type="STRING" id="1077348.A0A2G8SHG9"/>
<reference evidence="1 2" key="1">
    <citation type="journal article" date="2015" name="Sci. Rep.">
        <title>Chromosome-level genome map provides insights into diverse defense mechanisms in the medicinal fungus Ganoderma sinense.</title>
        <authorList>
            <person name="Zhu Y."/>
            <person name="Xu J."/>
            <person name="Sun C."/>
            <person name="Zhou S."/>
            <person name="Xu H."/>
            <person name="Nelson D.R."/>
            <person name="Qian J."/>
            <person name="Song J."/>
            <person name="Luo H."/>
            <person name="Xiang L."/>
            <person name="Li Y."/>
            <person name="Xu Z."/>
            <person name="Ji A."/>
            <person name="Wang L."/>
            <person name="Lu S."/>
            <person name="Hayward A."/>
            <person name="Sun W."/>
            <person name="Li X."/>
            <person name="Schwartz D.C."/>
            <person name="Wang Y."/>
            <person name="Chen S."/>
        </authorList>
    </citation>
    <scope>NUCLEOTIDE SEQUENCE [LARGE SCALE GENOMIC DNA]</scope>
    <source>
        <strain evidence="1 2">ZZ0214-1</strain>
    </source>
</reference>